<feature type="transmembrane region" description="Helical" evidence="1">
    <location>
        <begin position="385"/>
        <end position="411"/>
    </location>
</feature>
<organism evidence="2 3">
    <name type="scientific">Phlyctema vagabunda</name>
    <dbReference type="NCBI Taxonomy" id="108571"/>
    <lineage>
        <taxon>Eukaryota</taxon>
        <taxon>Fungi</taxon>
        <taxon>Dikarya</taxon>
        <taxon>Ascomycota</taxon>
        <taxon>Pezizomycotina</taxon>
        <taxon>Leotiomycetes</taxon>
        <taxon>Helotiales</taxon>
        <taxon>Dermateaceae</taxon>
        <taxon>Phlyctema</taxon>
    </lineage>
</organism>
<sequence>MPSILELLLLPLPKREEADEPHTPSYAESLRNRPNSNYTVECELPKETTHFVTAPDARGTLEIMQNGLLCILVCIWTVQHLNVPSQREGQDRGYSGKIYWQLKILRTRFKWMLVTLVVPEFLVGKALSDFMGARASMCRVREMKDQYGKPLPQDEIEGWTKVHAFYADMGGFVLRTRNERDDGHTFSLRHLVSEEVLHLRESGKLDKLPDIHKDMINALSKGDVFVKILAIFEILWLAVEVMFRIGYDLPISQLEITACAFCSTTIVTYILWWTKPQGVRIATIIPLETHVTANLNFEPRLPGFWRYRLSALDSSKLRERDRPDEPVWNDSVPTQAIHSHKNLPLGNMATLDIGIILGSILLGSVHLTAWNFQFPSRVEQLGWRYASVAIIATIPTYFLTSAAITTFEKLFLKTSWGEKFFVIKGEFKIKFGLLGFVTAFIYMSARLFILFETVYSIFYLPPRAYITTWSQVFPGIF</sequence>
<protein>
    <submittedName>
        <fullName evidence="2">Uncharacterized protein</fullName>
    </submittedName>
</protein>
<dbReference type="EMBL" id="JBFCZG010000010">
    <property type="protein sequence ID" value="KAL3417638.1"/>
    <property type="molecule type" value="Genomic_DNA"/>
</dbReference>
<proteinExistence type="predicted"/>
<feature type="transmembrane region" description="Helical" evidence="1">
    <location>
        <begin position="224"/>
        <end position="245"/>
    </location>
</feature>
<feature type="transmembrane region" description="Helical" evidence="1">
    <location>
        <begin position="345"/>
        <end position="365"/>
    </location>
</feature>
<comment type="caution">
    <text evidence="2">The sequence shown here is derived from an EMBL/GenBank/DDBJ whole genome shotgun (WGS) entry which is preliminary data.</text>
</comment>
<reference evidence="2 3" key="1">
    <citation type="submission" date="2024-06" db="EMBL/GenBank/DDBJ databases">
        <title>Complete genome of Phlyctema vagabunda strain 19-DSS-EL-015.</title>
        <authorList>
            <person name="Fiorenzani C."/>
        </authorList>
    </citation>
    <scope>NUCLEOTIDE SEQUENCE [LARGE SCALE GENOMIC DNA]</scope>
    <source>
        <strain evidence="2 3">19-DSS-EL-015</strain>
    </source>
</reference>
<dbReference type="Proteomes" id="UP001629113">
    <property type="component" value="Unassembled WGS sequence"/>
</dbReference>
<feature type="transmembrane region" description="Helical" evidence="1">
    <location>
        <begin position="251"/>
        <end position="272"/>
    </location>
</feature>
<keyword evidence="1" id="KW-0812">Transmembrane</keyword>
<evidence type="ECO:0000256" key="1">
    <source>
        <dbReference type="SAM" id="Phobius"/>
    </source>
</evidence>
<keyword evidence="3" id="KW-1185">Reference proteome</keyword>
<evidence type="ECO:0000313" key="2">
    <source>
        <dbReference type="EMBL" id="KAL3417638.1"/>
    </source>
</evidence>
<gene>
    <name evidence="2" type="ORF">PVAG01_10648</name>
</gene>
<accession>A0ABR4P2V8</accession>
<name>A0ABR4P2V8_9HELO</name>
<evidence type="ECO:0000313" key="3">
    <source>
        <dbReference type="Proteomes" id="UP001629113"/>
    </source>
</evidence>
<keyword evidence="1" id="KW-0472">Membrane</keyword>
<dbReference type="PANTHER" id="PTHR35043:SF7">
    <property type="entry name" value="TRANSCRIPTION FACTOR DOMAIN-CONTAINING PROTEIN"/>
    <property type="match status" value="1"/>
</dbReference>
<dbReference type="PANTHER" id="PTHR35043">
    <property type="entry name" value="TRANSCRIPTION FACTOR DOMAIN-CONTAINING PROTEIN"/>
    <property type="match status" value="1"/>
</dbReference>
<keyword evidence="1" id="KW-1133">Transmembrane helix</keyword>
<feature type="transmembrane region" description="Helical" evidence="1">
    <location>
        <begin position="431"/>
        <end position="451"/>
    </location>
</feature>